<name>A0ABV0USV0_9TELE</name>
<comment type="caution">
    <text evidence="1">The sequence shown here is derived from an EMBL/GenBank/DDBJ whole genome shotgun (WGS) entry which is preliminary data.</text>
</comment>
<proteinExistence type="predicted"/>
<keyword evidence="2" id="KW-1185">Reference proteome</keyword>
<gene>
    <name evidence="1" type="ORF">ILYODFUR_017002</name>
</gene>
<dbReference type="Proteomes" id="UP001482620">
    <property type="component" value="Unassembled WGS sequence"/>
</dbReference>
<dbReference type="EMBL" id="JAHRIQ010082673">
    <property type="protein sequence ID" value="MEQ2248206.1"/>
    <property type="molecule type" value="Genomic_DNA"/>
</dbReference>
<sequence>MFPFLTLMLSGFDASISRSGINSSQVYTMKTKTDAFQEVFLPSTSSFRSDLFTSSILSPQWFILRDFPLIHCIVGTFCFDNLLTYPANVKKSLSILRVMYRCAPKESSCDKNLPNSG</sequence>
<evidence type="ECO:0000313" key="1">
    <source>
        <dbReference type="EMBL" id="MEQ2248206.1"/>
    </source>
</evidence>
<accession>A0ABV0USV0</accession>
<protein>
    <submittedName>
        <fullName evidence="1">Uncharacterized protein</fullName>
    </submittedName>
</protein>
<organism evidence="1 2">
    <name type="scientific">Ilyodon furcidens</name>
    <name type="common">goldbreast splitfin</name>
    <dbReference type="NCBI Taxonomy" id="33524"/>
    <lineage>
        <taxon>Eukaryota</taxon>
        <taxon>Metazoa</taxon>
        <taxon>Chordata</taxon>
        <taxon>Craniata</taxon>
        <taxon>Vertebrata</taxon>
        <taxon>Euteleostomi</taxon>
        <taxon>Actinopterygii</taxon>
        <taxon>Neopterygii</taxon>
        <taxon>Teleostei</taxon>
        <taxon>Neoteleostei</taxon>
        <taxon>Acanthomorphata</taxon>
        <taxon>Ovalentaria</taxon>
        <taxon>Atherinomorphae</taxon>
        <taxon>Cyprinodontiformes</taxon>
        <taxon>Goodeidae</taxon>
        <taxon>Ilyodon</taxon>
    </lineage>
</organism>
<evidence type="ECO:0000313" key="2">
    <source>
        <dbReference type="Proteomes" id="UP001482620"/>
    </source>
</evidence>
<reference evidence="1 2" key="1">
    <citation type="submission" date="2021-06" db="EMBL/GenBank/DDBJ databases">
        <authorList>
            <person name="Palmer J.M."/>
        </authorList>
    </citation>
    <scope>NUCLEOTIDE SEQUENCE [LARGE SCALE GENOMIC DNA]</scope>
    <source>
        <strain evidence="2">if_2019</strain>
        <tissue evidence="1">Muscle</tissue>
    </source>
</reference>